<evidence type="ECO:0000313" key="2">
    <source>
        <dbReference type="EMBL" id="NKQ58638.1"/>
    </source>
</evidence>
<sequence>MDRRNPDQQTHRPDDAASPEEQRRVIRGEQGTSSADPHDDTDPQSGLGAQKDNG</sequence>
<proteinExistence type="predicted"/>
<organism evidence="2 3">
    <name type="scientific">Amycolatopsis acididurans</name>
    <dbReference type="NCBI Taxonomy" id="2724524"/>
    <lineage>
        <taxon>Bacteria</taxon>
        <taxon>Bacillati</taxon>
        <taxon>Actinomycetota</taxon>
        <taxon>Actinomycetes</taxon>
        <taxon>Pseudonocardiales</taxon>
        <taxon>Pseudonocardiaceae</taxon>
        <taxon>Amycolatopsis</taxon>
    </lineage>
</organism>
<protein>
    <submittedName>
        <fullName evidence="2">Uncharacterized protein</fullName>
    </submittedName>
</protein>
<evidence type="ECO:0000313" key="3">
    <source>
        <dbReference type="Proteomes" id="UP000715441"/>
    </source>
</evidence>
<gene>
    <name evidence="2" type="ORF">HFP15_37925</name>
</gene>
<accession>A0ABX1JFX3</accession>
<comment type="caution">
    <text evidence="2">The sequence shown here is derived from an EMBL/GenBank/DDBJ whole genome shotgun (WGS) entry which is preliminary data.</text>
</comment>
<dbReference type="RefSeq" id="WP_168522668.1">
    <property type="nucleotide sequence ID" value="NZ_JAAXLS010000062.1"/>
</dbReference>
<feature type="region of interest" description="Disordered" evidence="1">
    <location>
        <begin position="1"/>
        <end position="54"/>
    </location>
</feature>
<evidence type="ECO:0000256" key="1">
    <source>
        <dbReference type="SAM" id="MobiDB-lite"/>
    </source>
</evidence>
<feature type="compositionally biased region" description="Basic and acidic residues" evidence="1">
    <location>
        <begin position="1"/>
        <end position="27"/>
    </location>
</feature>
<reference evidence="2 3" key="1">
    <citation type="submission" date="2020-04" db="EMBL/GenBank/DDBJ databases">
        <title>Novel species.</title>
        <authorList>
            <person name="Teo W.F.A."/>
            <person name="Lipun K."/>
            <person name="Srisuk N."/>
            <person name="Duangmal K."/>
        </authorList>
    </citation>
    <scope>NUCLEOTIDE SEQUENCE [LARGE SCALE GENOMIC DNA]</scope>
    <source>
        <strain evidence="2 3">K13G38</strain>
    </source>
</reference>
<name>A0ABX1JFX3_9PSEU</name>
<dbReference type="Proteomes" id="UP000715441">
    <property type="component" value="Unassembled WGS sequence"/>
</dbReference>
<dbReference type="EMBL" id="JAAXLS010000062">
    <property type="protein sequence ID" value="NKQ58638.1"/>
    <property type="molecule type" value="Genomic_DNA"/>
</dbReference>
<keyword evidence="3" id="KW-1185">Reference proteome</keyword>